<dbReference type="InterPro" id="IPR036305">
    <property type="entry name" value="RGS_sf"/>
</dbReference>
<accession>R4XGT4</accession>
<dbReference type="VEuPathDB" id="FungiDB:TAPDE_005582"/>
<dbReference type="InterPro" id="IPR016137">
    <property type="entry name" value="RGS"/>
</dbReference>
<reference evidence="3 4" key="1">
    <citation type="journal article" date="2013" name="MBio">
        <title>Genome sequencing of the plant pathogen Taphrina deformans, the causal agent of peach leaf curl.</title>
        <authorList>
            <person name="Cisse O.H."/>
            <person name="Almeida J.M.G.C.F."/>
            <person name="Fonseca A."/>
            <person name="Kumar A.A."/>
            <person name="Salojaervi J."/>
            <person name="Overmyer K."/>
            <person name="Hauser P.M."/>
            <person name="Pagni M."/>
        </authorList>
    </citation>
    <scope>NUCLEOTIDE SEQUENCE [LARGE SCALE GENOMIC DNA]</scope>
    <source>
        <strain evidence="4">PYCC 5710 / ATCC 11124 / CBS 356.35 / IMI 108563 / JCM 9778 / NBRC 8474</strain>
    </source>
</reference>
<dbReference type="Proteomes" id="UP000013776">
    <property type="component" value="Unassembled WGS sequence"/>
</dbReference>
<gene>
    <name evidence="3" type="ORF">TAPDE_005582</name>
</gene>
<feature type="region of interest" description="Disordered" evidence="1">
    <location>
        <begin position="195"/>
        <end position="336"/>
    </location>
</feature>
<dbReference type="OrthoDB" id="10266999at2759"/>
<dbReference type="PANTHER" id="PTHR10845:SF267">
    <property type="entry name" value="REGULATOR OF G PROTEIN SIGNALING DOMAIN PROTEIN (AFU_ORTHOLOGUE AFUA_6G06860)"/>
    <property type="match status" value="1"/>
</dbReference>
<evidence type="ECO:0000259" key="2">
    <source>
        <dbReference type="SMART" id="SM00315"/>
    </source>
</evidence>
<feature type="domain" description="RGS" evidence="2">
    <location>
        <begin position="9"/>
        <end position="133"/>
    </location>
</feature>
<dbReference type="SMART" id="SM00315">
    <property type="entry name" value="RGS"/>
    <property type="match status" value="1"/>
</dbReference>
<dbReference type="CDD" id="cd07440">
    <property type="entry name" value="RGS"/>
    <property type="match status" value="1"/>
</dbReference>
<proteinExistence type="predicted"/>
<evidence type="ECO:0000313" key="3">
    <source>
        <dbReference type="EMBL" id="CCG85006.1"/>
    </source>
</evidence>
<organism evidence="3 4">
    <name type="scientific">Taphrina deformans (strain PYCC 5710 / ATCC 11124 / CBS 356.35 / IMI 108563 / JCM 9778 / NBRC 8474)</name>
    <name type="common">Peach leaf curl fungus</name>
    <name type="synonym">Lalaria deformans</name>
    <dbReference type="NCBI Taxonomy" id="1097556"/>
    <lineage>
        <taxon>Eukaryota</taxon>
        <taxon>Fungi</taxon>
        <taxon>Dikarya</taxon>
        <taxon>Ascomycota</taxon>
        <taxon>Taphrinomycotina</taxon>
        <taxon>Taphrinomycetes</taxon>
        <taxon>Taphrinales</taxon>
        <taxon>Taphrinaceae</taxon>
        <taxon>Taphrina</taxon>
    </lineage>
</organism>
<protein>
    <recommendedName>
        <fullName evidence="2">RGS domain-containing protein</fullName>
    </recommendedName>
</protein>
<dbReference type="InterPro" id="IPR044926">
    <property type="entry name" value="RGS_subdomain_2"/>
</dbReference>
<dbReference type="EMBL" id="CAHR02000381">
    <property type="protein sequence ID" value="CCG85006.1"/>
    <property type="molecule type" value="Genomic_DNA"/>
</dbReference>
<feature type="compositionally biased region" description="Polar residues" evidence="1">
    <location>
        <begin position="214"/>
        <end position="242"/>
    </location>
</feature>
<keyword evidence="4" id="KW-1185">Reference proteome</keyword>
<dbReference type="PANTHER" id="PTHR10845">
    <property type="entry name" value="REGULATOR OF G PROTEIN SIGNALING"/>
    <property type="match status" value="1"/>
</dbReference>
<name>R4XGT4_TAPDE</name>
<sequence>MRAPTLAEVLTNQAPPPYSLSAFMAFLSQNHCLETLEFTLDASRYQTHYYSLPQIPPMPGSEESERLRVSWERLIASYIKPGAQREVNLPSSDRDFLLRIPNTYTPPSPEALDSAVYKITELMRESTLSMDQQQQQQQQRQFAYTNQMNIGSNQSFGNGYDARAQMFPTQQQQQQAANNGMDLYNDMNRYKQNVSRQGFNTSGGSGLPPQGGQMNYQQQASSQFNSMQQYSIGQQPQSSSGLAQLFQAHGRRISRPGSARPTSVPSADFLQSVDSWSTVPDIDSEMSGSEDPITPPHTPPGGSSPGNGGPQWRSKIKNQFSKMNTNRSKSREAHRT</sequence>
<dbReference type="eggNOG" id="ENOG502RY0F">
    <property type="taxonomic scope" value="Eukaryota"/>
</dbReference>
<feature type="compositionally biased region" description="Polar residues" evidence="1">
    <location>
        <begin position="317"/>
        <end position="327"/>
    </location>
</feature>
<dbReference type="Gene3D" id="1.10.167.10">
    <property type="entry name" value="Regulator of G-protein Signalling 4, domain 2"/>
    <property type="match status" value="1"/>
</dbReference>
<dbReference type="SUPFAM" id="SSF48097">
    <property type="entry name" value="Regulator of G-protein signaling, RGS"/>
    <property type="match status" value="1"/>
</dbReference>
<dbReference type="AlphaFoldDB" id="R4XGT4"/>
<evidence type="ECO:0000313" key="4">
    <source>
        <dbReference type="Proteomes" id="UP000013776"/>
    </source>
</evidence>
<evidence type="ECO:0000256" key="1">
    <source>
        <dbReference type="SAM" id="MobiDB-lite"/>
    </source>
</evidence>
<comment type="caution">
    <text evidence="3">The sequence shown here is derived from an EMBL/GenBank/DDBJ whole genome shotgun (WGS) entry which is preliminary data.</text>
</comment>
<dbReference type="Pfam" id="PF00615">
    <property type="entry name" value="RGS"/>
    <property type="match status" value="1"/>
</dbReference>